<dbReference type="PROSITE" id="PS50206">
    <property type="entry name" value="RHODANESE_3"/>
    <property type="match status" value="1"/>
</dbReference>
<feature type="domain" description="Rhodanese" evidence="1">
    <location>
        <begin position="33"/>
        <end position="133"/>
    </location>
</feature>
<evidence type="ECO:0000313" key="3">
    <source>
        <dbReference type="Proteomes" id="UP000187526"/>
    </source>
</evidence>
<dbReference type="EMBL" id="MTHD01000002">
    <property type="protein sequence ID" value="OMG55153.1"/>
    <property type="molecule type" value="Genomic_DNA"/>
</dbReference>
<organism evidence="2 3">
    <name type="scientific">Azonexus hydrophilus</name>
    <dbReference type="NCBI Taxonomy" id="418702"/>
    <lineage>
        <taxon>Bacteria</taxon>
        <taxon>Pseudomonadati</taxon>
        <taxon>Pseudomonadota</taxon>
        <taxon>Betaproteobacteria</taxon>
        <taxon>Rhodocyclales</taxon>
        <taxon>Azonexaceae</taxon>
        <taxon>Azonexus</taxon>
    </lineage>
</organism>
<dbReference type="Proteomes" id="UP000187526">
    <property type="component" value="Unassembled WGS sequence"/>
</dbReference>
<comment type="caution">
    <text evidence="2">The sequence shown here is derived from an EMBL/GenBank/DDBJ whole genome shotgun (WGS) entry which is preliminary data.</text>
</comment>
<dbReference type="InterPro" id="IPR001763">
    <property type="entry name" value="Rhodanese-like_dom"/>
</dbReference>
<keyword evidence="2" id="KW-0808">Transferase</keyword>
<dbReference type="Gene3D" id="3.40.250.10">
    <property type="entry name" value="Rhodanese-like domain"/>
    <property type="match status" value="1"/>
</dbReference>
<name>A0A1R1I8Q2_9RHOO</name>
<protein>
    <submittedName>
        <fullName evidence="2">Sulfurtransferase</fullName>
    </submittedName>
</protein>
<reference evidence="2 3" key="1">
    <citation type="submission" date="2016-10" db="EMBL/GenBank/DDBJ databases">
        <title>Alkaliphiles isolated from bioreactors.</title>
        <authorList>
            <person name="Salah Z."/>
            <person name="Rout S.P."/>
            <person name="Humphreys P.N."/>
        </authorList>
    </citation>
    <scope>NUCLEOTIDE SEQUENCE [LARGE SCALE GENOMIC DNA]</scope>
    <source>
        <strain evidence="2 3">ZS02</strain>
    </source>
</reference>
<dbReference type="PANTHER" id="PTHR43031:SF16">
    <property type="entry name" value="OXIDOREDUCTASE"/>
    <property type="match status" value="1"/>
</dbReference>
<dbReference type="Pfam" id="PF00581">
    <property type="entry name" value="Rhodanese"/>
    <property type="match status" value="1"/>
</dbReference>
<dbReference type="SMART" id="SM00450">
    <property type="entry name" value="RHOD"/>
    <property type="match status" value="1"/>
</dbReference>
<dbReference type="PANTHER" id="PTHR43031">
    <property type="entry name" value="FAD-DEPENDENT OXIDOREDUCTASE"/>
    <property type="match status" value="1"/>
</dbReference>
<dbReference type="RefSeq" id="WP_076093927.1">
    <property type="nucleotide sequence ID" value="NZ_MTHD01000002.1"/>
</dbReference>
<proteinExistence type="predicted"/>
<dbReference type="OrthoDB" id="9784009at2"/>
<dbReference type="AlphaFoldDB" id="A0A1R1I8Q2"/>
<dbReference type="SUPFAM" id="SSF52821">
    <property type="entry name" value="Rhodanese/Cell cycle control phosphatase"/>
    <property type="match status" value="1"/>
</dbReference>
<dbReference type="InterPro" id="IPR050229">
    <property type="entry name" value="GlpE_sulfurtransferase"/>
</dbReference>
<accession>A0A1R1I8Q2</accession>
<dbReference type="CDD" id="cd00158">
    <property type="entry name" value="RHOD"/>
    <property type="match status" value="1"/>
</dbReference>
<dbReference type="STRING" id="418702.BJN45_08415"/>
<dbReference type="GO" id="GO:0016740">
    <property type="term" value="F:transferase activity"/>
    <property type="evidence" value="ECO:0007669"/>
    <property type="project" value="UniProtKB-KW"/>
</dbReference>
<keyword evidence="3" id="KW-1185">Reference proteome</keyword>
<gene>
    <name evidence="2" type="ORF">BJN45_08415</name>
</gene>
<evidence type="ECO:0000259" key="1">
    <source>
        <dbReference type="PROSITE" id="PS50206"/>
    </source>
</evidence>
<dbReference type="InterPro" id="IPR036873">
    <property type="entry name" value="Rhodanese-like_dom_sf"/>
</dbReference>
<evidence type="ECO:0000313" key="2">
    <source>
        <dbReference type="EMBL" id="OMG55153.1"/>
    </source>
</evidence>
<sequence length="147" mass="16084">MRQFLIASSIAFFCLFARAEVIDIDNRELARLIQEGVPVIDIRLQSEWEQTGIVADSHLFTFFDERGRADPAGWLAKVKPVAGPGQPVIVICRTGNRTKAVSQFLSQQAGYSKVYNVRAGIMGWLRASGPAVPATQSIAACRTAKTC</sequence>